<name>A0A511AHN1_9MICO</name>
<dbReference type="InterPro" id="IPR050879">
    <property type="entry name" value="Acyltransferase_3"/>
</dbReference>
<evidence type="ECO:0000256" key="7">
    <source>
        <dbReference type="ARBA" id="ARBA00023315"/>
    </source>
</evidence>
<feature type="transmembrane region" description="Helical" evidence="8">
    <location>
        <begin position="42"/>
        <end position="62"/>
    </location>
</feature>
<protein>
    <submittedName>
        <fullName evidence="11">Acyltransferase</fullName>
    </submittedName>
</protein>
<organism evidence="11 12">
    <name type="scientific">Microbacterium aerolatum</name>
    <dbReference type="NCBI Taxonomy" id="153731"/>
    <lineage>
        <taxon>Bacteria</taxon>
        <taxon>Bacillati</taxon>
        <taxon>Actinomycetota</taxon>
        <taxon>Actinomycetes</taxon>
        <taxon>Micrococcales</taxon>
        <taxon>Microbacteriaceae</taxon>
        <taxon>Microbacterium</taxon>
    </lineage>
</organism>
<gene>
    <name evidence="11" type="ORF">MAE01_13970</name>
</gene>
<dbReference type="OrthoDB" id="3404679at2"/>
<feature type="transmembrane region" description="Helical" evidence="8">
    <location>
        <begin position="204"/>
        <end position="224"/>
    </location>
</feature>
<keyword evidence="4 8" id="KW-0812">Transmembrane</keyword>
<evidence type="ECO:0000259" key="10">
    <source>
        <dbReference type="Pfam" id="PF19040"/>
    </source>
</evidence>
<feature type="domain" description="Acyltransferase 3" evidence="9">
    <location>
        <begin position="17"/>
        <end position="347"/>
    </location>
</feature>
<feature type="transmembrane region" description="Helical" evidence="8">
    <location>
        <begin position="177"/>
        <end position="198"/>
    </location>
</feature>
<feature type="transmembrane region" description="Helical" evidence="8">
    <location>
        <begin position="154"/>
        <end position="170"/>
    </location>
</feature>
<feature type="transmembrane region" description="Helical" evidence="8">
    <location>
        <begin position="20"/>
        <end position="36"/>
    </location>
</feature>
<feature type="domain" description="SGNH" evidence="10">
    <location>
        <begin position="438"/>
        <end position="659"/>
    </location>
</feature>
<comment type="caution">
    <text evidence="11">The sequence shown here is derived from an EMBL/GenBank/DDBJ whole genome shotgun (WGS) entry which is preliminary data.</text>
</comment>
<dbReference type="SUPFAM" id="SSF52266">
    <property type="entry name" value="SGNH hydrolase"/>
    <property type="match status" value="1"/>
</dbReference>
<evidence type="ECO:0000256" key="4">
    <source>
        <dbReference type="ARBA" id="ARBA00022692"/>
    </source>
</evidence>
<dbReference type="PANTHER" id="PTHR23028:SF53">
    <property type="entry name" value="ACYL_TRANSF_3 DOMAIN-CONTAINING PROTEIN"/>
    <property type="match status" value="1"/>
</dbReference>
<keyword evidence="6 8" id="KW-0472">Membrane</keyword>
<evidence type="ECO:0000256" key="6">
    <source>
        <dbReference type="ARBA" id="ARBA00023136"/>
    </source>
</evidence>
<keyword evidence="7 11" id="KW-0012">Acyltransferase</keyword>
<keyword evidence="2" id="KW-1003">Cell membrane</keyword>
<dbReference type="InterPro" id="IPR036514">
    <property type="entry name" value="SGNH_hydro_sf"/>
</dbReference>
<dbReference type="AlphaFoldDB" id="A0A511AHN1"/>
<dbReference type="Pfam" id="PF01757">
    <property type="entry name" value="Acyl_transf_3"/>
    <property type="match status" value="1"/>
</dbReference>
<feature type="transmembrane region" description="Helical" evidence="8">
    <location>
        <begin position="236"/>
        <end position="254"/>
    </location>
</feature>
<sequence>MTGASGTTTNARGFRSDIQGLRAIAVIAVVVYHAGVPFLSGGYVGVDVFFVISGFLITTHLLEGLERDGHVRFASFYAKRARRILPAAFLVLVLTVVAAVAWMPPLMMKELWRGAVATALYVPNLLFALDGTKYLAEEAPSMFQHYWSLGIEEQFYLIWPLLLALGWRWVRSRRALFTLLLALVVVSFATGVVLTFWVQPYAFFLLPTRAWELGIGGIIAFLLLRRPQFVPTKVASLVGWIGMAAMIVPVFLFTSATPFPGYWAAVPVVGTALVILAGATSSRFAPTRVLSGRVMLFLGGISYSLYLVHWPALRIPQASVGYADPLPLWATLGLAALCIPAAWLMYRYVEDPARKASWLTRFRPRRSLLAAVAGSVASIAVATAALAYSDARPLDAGQPAAATVLETPPVVTPFVPSNLIPTLDTVQYDLPDISGDGCHQDVGGVALPPCLYGTEGGPRVVLFGDSHGAQWAPALRAAGEAEGYQVEIRTKNSCPSISASAIKDGVPFIECEQWRDAVIKHLNDDPPALVVLTNFSSNELAGDSATTWQAGLNEMIVKIEAPVAVIADTPDLRATPAVCLSGRLHDAEACGLPRDAALQSPTRAATADAAQGAGVPYLDFTDYFCSASRCEPIIGSTLVYRDAHHITATFSEKLGPPLATRLAEVLR</sequence>
<dbReference type="RefSeq" id="WP_147038852.1">
    <property type="nucleotide sequence ID" value="NZ_BJUW01000005.1"/>
</dbReference>
<evidence type="ECO:0000256" key="1">
    <source>
        <dbReference type="ARBA" id="ARBA00004651"/>
    </source>
</evidence>
<reference evidence="11 12" key="1">
    <citation type="submission" date="2019-07" db="EMBL/GenBank/DDBJ databases">
        <title>Whole genome shotgun sequence of Microbacterium aerolatum NBRC 103071.</title>
        <authorList>
            <person name="Hosoyama A."/>
            <person name="Uohara A."/>
            <person name="Ohji S."/>
            <person name="Ichikawa N."/>
        </authorList>
    </citation>
    <scope>NUCLEOTIDE SEQUENCE [LARGE SCALE GENOMIC DNA]</scope>
    <source>
        <strain evidence="11 12">NBRC 103071</strain>
    </source>
</reference>
<feature type="transmembrane region" description="Helical" evidence="8">
    <location>
        <begin position="83"/>
        <end position="103"/>
    </location>
</feature>
<evidence type="ECO:0000256" key="8">
    <source>
        <dbReference type="SAM" id="Phobius"/>
    </source>
</evidence>
<dbReference type="GO" id="GO:0016747">
    <property type="term" value="F:acyltransferase activity, transferring groups other than amino-acyl groups"/>
    <property type="evidence" value="ECO:0007669"/>
    <property type="project" value="InterPro"/>
</dbReference>
<evidence type="ECO:0000313" key="11">
    <source>
        <dbReference type="EMBL" id="GEK86221.1"/>
    </source>
</evidence>
<dbReference type="PANTHER" id="PTHR23028">
    <property type="entry name" value="ACETYLTRANSFERASE"/>
    <property type="match status" value="1"/>
</dbReference>
<evidence type="ECO:0000259" key="9">
    <source>
        <dbReference type="Pfam" id="PF01757"/>
    </source>
</evidence>
<dbReference type="Gene3D" id="3.40.50.1110">
    <property type="entry name" value="SGNH hydrolase"/>
    <property type="match status" value="1"/>
</dbReference>
<keyword evidence="5 8" id="KW-1133">Transmembrane helix</keyword>
<evidence type="ECO:0000256" key="2">
    <source>
        <dbReference type="ARBA" id="ARBA00022475"/>
    </source>
</evidence>
<keyword evidence="12" id="KW-1185">Reference proteome</keyword>
<dbReference type="InterPro" id="IPR002656">
    <property type="entry name" value="Acyl_transf_3_dom"/>
</dbReference>
<evidence type="ECO:0000256" key="3">
    <source>
        <dbReference type="ARBA" id="ARBA00022679"/>
    </source>
</evidence>
<feature type="transmembrane region" description="Helical" evidence="8">
    <location>
        <begin position="328"/>
        <end position="346"/>
    </location>
</feature>
<dbReference type="GO" id="GO:0005886">
    <property type="term" value="C:plasma membrane"/>
    <property type="evidence" value="ECO:0007669"/>
    <property type="project" value="UniProtKB-SubCell"/>
</dbReference>
<dbReference type="GO" id="GO:0009103">
    <property type="term" value="P:lipopolysaccharide biosynthetic process"/>
    <property type="evidence" value="ECO:0007669"/>
    <property type="project" value="TreeGrafter"/>
</dbReference>
<comment type="subcellular location">
    <subcellularLocation>
        <location evidence="1">Cell membrane</location>
        <topology evidence="1">Multi-pass membrane protein</topology>
    </subcellularLocation>
</comment>
<feature type="transmembrane region" description="Helical" evidence="8">
    <location>
        <begin position="290"/>
        <end position="308"/>
    </location>
</feature>
<evidence type="ECO:0000313" key="12">
    <source>
        <dbReference type="Proteomes" id="UP000321225"/>
    </source>
</evidence>
<feature type="transmembrane region" description="Helical" evidence="8">
    <location>
        <begin position="260"/>
        <end position="278"/>
    </location>
</feature>
<dbReference type="Pfam" id="PF19040">
    <property type="entry name" value="SGNH"/>
    <property type="match status" value="1"/>
</dbReference>
<evidence type="ECO:0000256" key="5">
    <source>
        <dbReference type="ARBA" id="ARBA00022989"/>
    </source>
</evidence>
<dbReference type="Proteomes" id="UP000321225">
    <property type="component" value="Unassembled WGS sequence"/>
</dbReference>
<dbReference type="EMBL" id="BJUW01000005">
    <property type="protein sequence ID" value="GEK86221.1"/>
    <property type="molecule type" value="Genomic_DNA"/>
</dbReference>
<accession>A0A511AHN1</accession>
<feature type="transmembrane region" description="Helical" evidence="8">
    <location>
        <begin position="367"/>
        <end position="388"/>
    </location>
</feature>
<keyword evidence="3 11" id="KW-0808">Transferase</keyword>
<dbReference type="InterPro" id="IPR043968">
    <property type="entry name" value="SGNH"/>
</dbReference>
<proteinExistence type="predicted"/>